<evidence type="ECO:0000256" key="9">
    <source>
        <dbReference type="ARBA" id="ARBA00023303"/>
    </source>
</evidence>
<feature type="transmembrane region" description="Helical" evidence="10">
    <location>
        <begin position="109"/>
        <end position="129"/>
    </location>
</feature>
<keyword evidence="7" id="KW-0869">Chloride channel</keyword>
<feature type="transmembrane region" description="Helical" evidence="10">
    <location>
        <begin position="86"/>
        <end position="103"/>
    </location>
</feature>
<dbReference type="GO" id="GO:0005254">
    <property type="term" value="F:chloride channel activity"/>
    <property type="evidence" value="ECO:0007669"/>
    <property type="project" value="UniProtKB-KW"/>
</dbReference>
<gene>
    <name evidence="11" type="ORF">SAMN06296008_106190</name>
</gene>
<feature type="transmembrane region" description="Helical" evidence="10">
    <location>
        <begin position="45"/>
        <end position="66"/>
    </location>
</feature>
<feature type="transmembrane region" description="Helical" evidence="10">
    <location>
        <begin position="12"/>
        <end position="33"/>
    </location>
</feature>
<evidence type="ECO:0000256" key="7">
    <source>
        <dbReference type="ARBA" id="ARBA00023173"/>
    </source>
</evidence>
<dbReference type="InterPro" id="IPR001958">
    <property type="entry name" value="Tet-R_TetA/multi-R_MdtG-like"/>
</dbReference>
<dbReference type="Pfam" id="PF00654">
    <property type="entry name" value="Voltage_CLC"/>
    <property type="match status" value="1"/>
</dbReference>
<dbReference type="PANTHER" id="PTHR43427">
    <property type="entry name" value="CHLORIDE CHANNEL PROTEIN CLC-E"/>
    <property type="match status" value="1"/>
</dbReference>
<dbReference type="InterPro" id="IPR001807">
    <property type="entry name" value="ClC"/>
</dbReference>
<protein>
    <submittedName>
        <fullName evidence="11">Voltage gated chloride channel</fullName>
    </submittedName>
</protein>
<dbReference type="Proteomes" id="UP000192708">
    <property type="component" value="Unassembled WGS sequence"/>
</dbReference>
<keyword evidence="2" id="KW-0813">Transport</keyword>
<keyword evidence="6 10" id="KW-0472">Membrane</keyword>
<sequence>MRRFSKKNILPILIGTFSSYALSYLILGNHRFFPIDDPFEFSITNLGLCILLGSLCGVFISLYMYLIPTMGQLAKTININPQFRPLIPAIILFLLSPMLPHLLGISLGSISLALAGKLSLSLLIILCLSKIILTPLCLGFGFFGGVFGPALFIGSMLGGAMDVTFSHGGHLFLAIGAATMIASTIGAPFASVLIIFELTGNHMIALFSIISILIAYSISNRLIGKSIFDYQLKKRGIQLS</sequence>
<proteinExistence type="predicted"/>
<dbReference type="PRINTS" id="PR01035">
    <property type="entry name" value="TCRTETA"/>
</dbReference>
<keyword evidence="12" id="KW-1185">Reference proteome</keyword>
<evidence type="ECO:0000256" key="8">
    <source>
        <dbReference type="ARBA" id="ARBA00023214"/>
    </source>
</evidence>
<dbReference type="SUPFAM" id="SSF81340">
    <property type="entry name" value="Clc chloride channel"/>
    <property type="match status" value="1"/>
</dbReference>
<keyword evidence="4 10" id="KW-1133">Transmembrane helix</keyword>
<dbReference type="Gene3D" id="1.10.3080.10">
    <property type="entry name" value="Clc chloride channel"/>
    <property type="match status" value="1"/>
</dbReference>
<evidence type="ECO:0000256" key="2">
    <source>
        <dbReference type="ARBA" id="ARBA00022448"/>
    </source>
</evidence>
<evidence type="ECO:0000313" key="11">
    <source>
        <dbReference type="EMBL" id="SMC52864.1"/>
    </source>
</evidence>
<feature type="transmembrane region" description="Helical" evidence="10">
    <location>
        <begin position="171"/>
        <end position="196"/>
    </location>
</feature>
<dbReference type="OrthoDB" id="9767361at2"/>
<keyword evidence="3 10" id="KW-0812">Transmembrane</keyword>
<keyword evidence="9" id="KW-0407">Ion channel</keyword>
<accession>A0A1W1ZWT2</accession>
<dbReference type="AlphaFoldDB" id="A0A1W1ZWT2"/>
<evidence type="ECO:0000256" key="1">
    <source>
        <dbReference type="ARBA" id="ARBA00004141"/>
    </source>
</evidence>
<dbReference type="CDD" id="cd00400">
    <property type="entry name" value="Voltage_gated_ClC"/>
    <property type="match status" value="1"/>
</dbReference>
<evidence type="ECO:0000256" key="3">
    <source>
        <dbReference type="ARBA" id="ARBA00022692"/>
    </source>
</evidence>
<dbReference type="InterPro" id="IPR014743">
    <property type="entry name" value="Cl-channel_core"/>
</dbReference>
<feature type="transmembrane region" description="Helical" evidence="10">
    <location>
        <begin position="136"/>
        <end position="159"/>
    </location>
</feature>
<comment type="subcellular location">
    <subcellularLocation>
        <location evidence="1">Membrane</location>
        <topology evidence="1">Multi-pass membrane protein</topology>
    </subcellularLocation>
</comment>
<name>A0A1W1ZWT2_9BURK</name>
<evidence type="ECO:0000256" key="4">
    <source>
        <dbReference type="ARBA" id="ARBA00022989"/>
    </source>
</evidence>
<dbReference type="EMBL" id="FWXJ01000006">
    <property type="protein sequence ID" value="SMC52864.1"/>
    <property type="molecule type" value="Genomic_DNA"/>
</dbReference>
<keyword evidence="5" id="KW-0406">Ion transport</keyword>
<evidence type="ECO:0000256" key="10">
    <source>
        <dbReference type="SAM" id="Phobius"/>
    </source>
</evidence>
<dbReference type="InterPro" id="IPR050368">
    <property type="entry name" value="ClC-type_chloride_channel"/>
</dbReference>
<organism evidence="11 12">
    <name type="scientific">Polynucleobacter kasalickyi</name>
    <dbReference type="NCBI Taxonomy" id="1938817"/>
    <lineage>
        <taxon>Bacteria</taxon>
        <taxon>Pseudomonadati</taxon>
        <taxon>Pseudomonadota</taxon>
        <taxon>Betaproteobacteria</taxon>
        <taxon>Burkholderiales</taxon>
        <taxon>Burkholderiaceae</taxon>
        <taxon>Polynucleobacter</taxon>
    </lineage>
</organism>
<evidence type="ECO:0000256" key="5">
    <source>
        <dbReference type="ARBA" id="ARBA00023065"/>
    </source>
</evidence>
<keyword evidence="8" id="KW-0868">Chloride</keyword>
<dbReference type="PANTHER" id="PTHR43427:SF6">
    <property type="entry name" value="CHLORIDE CHANNEL PROTEIN CLC-E"/>
    <property type="match status" value="1"/>
</dbReference>
<feature type="transmembrane region" description="Helical" evidence="10">
    <location>
        <begin position="203"/>
        <end position="223"/>
    </location>
</feature>
<evidence type="ECO:0000313" key="12">
    <source>
        <dbReference type="Proteomes" id="UP000192708"/>
    </source>
</evidence>
<reference evidence="11 12" key="1">
    <citation type="submission" date="2017-04" db="EMBL/GenBank/DDBJ databases">
        <authorList>
            <person name="Afonso C.L."/>
            <person name="Miller P.J."/>
            <person name="Scott M.A."/>
            <person name="Spackman E."/>
            <person name="Goraichik I."/>
            <person name="Dimitrov K.M."/>
            <person name="Suarez D.L."/>
            <person name="Swayne D.E."/>
        </authorList>
    </citation>
    <scope>NUCLEOTIDE SEQUENCE [LARGE SCALE GENOMIC DNA]</scope>
    <source>
        <strain evidence="11 12">VK13</strain>
    </source>
</reference>
<evidence type="ECO:0000256" key="6">
    <source>
        <dbReference type="ARBA" id="ARBA00023136"/>
    </source>
</evidence>
<dbReference type="GO" id="GO:0034707">
    <property type="term" value="C:chloride channel complex"/>
    <property type="evidence" value="ECO:0007669"/>
    <property type="project" value="UniProtKB-KW"/>
</dbReference>